<comment type="caution">
    <text evidence="1">The sequence shown here is derived from an EMBL/GenBank/DDBJ whole genome shotgun (WGS) entry which is preliminary data.</text>
</comment>
<dbReference type="RefSeq" id="WP_349173721.1">
    <property type="nucleotide sequence ID" value="NZ_JBBMEU010000044.1"/>
</dbReference>
<name>A0ABV1CWX8_9FIRM</name>
<gene>
    <name evidence="1" type="ORF">WMO23_07895</name>
</gene>
<sequence length="69" mass="8126">MNRMGFWVRRGVSGIIAMVRASDHYNDRAYNWETGEFEDCPPVYALGMSDDWDKEDEIDVLHELGKEDW</sequence>
<reference evidence="1 2" key="1">
    <citation type="submission" date="2024-03" db="EMBL/GenBank/DDBJ databases">
        <title>Human intestinal bacterial collection.</title>
        <authorList>
            <person name="Pauvert C."/>
            <person name="Hitch T.C.A."/>
            <person name="Clavel T."/>
        </authorList>
    </citation>
    <scope>NUCLEOTIDE SEQUENCE [LARGE SCALE GENOMIC DNA]</scope>
    <source>
        <strain evidence="1 2">CLA-AA-H81</strain>
    </source>
</reference>
<accession>A0ABV1CWX8</accession>
<protein>
    <submittedName>
        <fullName evidence="1">Uncharacterized protein</fullName>
    </submittedName>
</protein>
<proteinExistence type="predicted"/>
<evidence type="ECO:0000313" key="1">
    <source>
        <dbReference type="EMBL" id="MEQ2422648.1"/>
    </source>
</evidence>
<dbReference type="EMBL" id="JBBMEU010000044">
    <property type="protein sequence ID" value="MEQ2422648.1"/>
    <property type="molecule type" value="Genomic_DNA"/>
</dbReference>
<dbReference type="Proteomes" id="UP001433088">
    <property type="component" value="Unassembled WGS sequence"/>
</dbReference>
<keyword evidence="2" id="KW-1185">Reference proteome</keyword>
<organism evidence="1 2">
    <name type="scientific">Megasphaera intestinihominis</name>
    <dbReference type="NCBI Taxonomy" id="3133159"/>
    <lineage>
        <taxon>Bacteria</taxon>
        <taxon>Bacillati</taxon>
        <taxon>Bacillota</taxon>
        <taxon>Negativicutes</taxon>
        <taxon>Veillonellales</taxon>
        <taxon>Veillonellaceae</taxon>
        <taxon>Megasphaera</taxon>
    </lineage>
</organism>
<evidence type="ECO:0000313" key="2">
    <source>
        <dbReference type="Proteomes" id="UP001433088"/>
    </source>
</evidence>